<evidence type="ECO:0000256" key="1">
    <source>
        <dbReference type="SAM" id="MobiDB-lite"/>
    </source>
</evidence>
<dbReference type="AlphaFoldDB" id="A0A6H5H6K9"/>
<evidence type="ECO:0000313" key="2">
    <source>
        <dbReference type="EMBL" id="CAB0011119.1"/>
    </source>
</evidence>
<protein>
    <submittedName>
        <fullName evidence="2">Uncharacterized protein</fullName>
    </submittedName>
</protein>
<sequence length="161" mass="18295">MVADQAFHRTNHFLNKCLCLCFDVDQNALFEISCPKTQLSNVRCGNQFGSGLMADNKCSNGKEPRPIGVRRSRTMTIVKPEVDRKEGNVAQNACGVRLARPMTFSTAGNRTTRLSFRAIFNIIRVQSQLRDQTQLRDQSQLRHQSQLPDQTQLRDQSQLLD</sequence>
<reference evidence="2 3" key="1">
    <citation type="submission" date="2020-02" db="EMBL/GenBank/DDBJ databases">
        <authorList>
            <person name="Ferguson B K."/>
        </authorList>
    </citation>
    <scope>NUCLEOTIDE SEQUENCE [LARGE SCALE GENOMIC DNA]</scope>
</reference>
<accession>A0A6H5H6K9</accession>
<dbReference type="Proteomes" id="UP000479000">
    <property type="component" value="Unassembled WGS sequence"/>
</dbReference>
<name>A0A6H5H6K9_9HEMI</name>
<dbReference type="OrthoDB" id="10030037at2759"/>
<organism evidence="2 3">
    <name type="scientific">Nesidiocoris tenuis</name>
    <dbReference type="NCBI Taxonomy" id="355587"/>
    <lineage>
        <taxon>Eukaryota</taxon>
        <taxon>Metazoa</taxon>
        <taxon>Ecdysozoa</taxon>
        <taxon>Arthropoda</taxon>
        <taxon>Hexapoda</taxon>
        <taxon>Insecta</taxon>
        <taxon>Pterygota</taxon>
        <taxon>Neoptera</taxon>
        <taxon>Paraneoptera</taxon>
        <taxon>Hemiptera</taxon>
        <taxon>Heteroptera</taxon>
        <taxon>Panheteroptera</taxon>
        <taxon>Cimicomorpha</taxon>
        <taxon>Miridae</taxon>
        <taxon>Dicyphina</taxon>
        <taxon>Nesidiocoris</taxon>
    </lineage>
</organism>
<dbReference type="EMBL" id="CADCXU010023730">
    <property type="protein sequence ID" value="CAB0011119.1"/>
    <property type="molecule type" value="Genomic_DNA"/>
</dbReference>
<feature type="region of interest" description="Disordered" evidence="1">
    <location>
        <begin position="134"/>
        <end position="161"/>
    </location>
</feature>
<gene>
    <name evidence="2" type="ORF">NTEN_LOCUS16112</name>
</gene>
<evidence type="ECO:0000313" key="3">
    <source>
        <dbReference type="Proteomes" id="UP000479000"/>
    </source>
</evidence>
<proteinExistence type="predicted"/>
<keyword evidence="3" id="KW-1185">Reference proteome</keyword>